<dbReference type="Pfam" id="PF08447">
    <property type="entry name" value="PAS_3"/>
    <property type="match status" value="1"/>
</dbReference>
<dbReference type="Pfam" id="PF13185">
    <property type="entry name" value="GAF_2"/>
    <property type="match status" value="1"/>
</dbReference>
<feature type="domain" description="PAS" evidence="7">
    <location>
        <begin position="252"/>
        <end position="299"/>
    </location>
</feature>
<gene>
    <name evidence="8" type="ORF">LCGC14_3014090</name>
</gene>
<dbReference type="PANTHER" id="PTHR43304">
    <property type="entry name" value="PHYTOCHROME-LIKE PROTEIN CPH1"/>
    <property type="match status" value="1"/>
</dbReference>
<feature type="non-terminal residue" evidence="8">
    <location>
        <position position="1"/>
    </location>
</feature>
<dbReference type="EMBL" id="LAZR01062462">
    <property type="protein sequence ID" value="KKK61462.1"/>
    <property type="molecule type" value="Genomic_DNA"/>
</dbReference>
<dbReference type="GO" id="GO:0004673">
    <property type="term" value="F:protein histidine kinase activity"/>
    <property type="evidence" value="ECO:0007669"/>
    <property type="project" value="UniProtKB-EC"/>
</dbReference>
<dbReference type="InterPro" id="IPR035965">
    <property type="entry name" value="PAS-like_dom_sf"/>
</dbReference>
<sequence length="341" mass="39052">TYSLNITPIIEEGYANIYGMDITERKIAEQEIQQRNKEISALFEASRAILEENDFDKSTRAIFESCAKILGVTVGYIDLLPSDQKGHQRTFINRGGLECRVELNLTMPLRGMRSEVIEYKKTIYNNDFHNSDLAKFLPEGHISLKNVMVAPLIVKNEVRGLLGLANRDEDFNDEDAQLATVFAELTAIALMNSNALESLEKSEQKYRNLNNILEQKVKERTKELKESEEKFRSISEQSLVGICIIQDNLMKYVNQQYAEFSGYNIEDIMNWKSGEFVKLIHPEDRKMVIEQSTKKQEGSGEIINQYQFRALKKTGEMFWLEIISNTITFEGKPAVLISPKG</sequence>
<dbReference type="Gene3D" id="3.30.450.20">
    <property type="entry name" value="PAS domain"/>
    <property type="match status" value="1"/>
</dbReference>
<dbReference type="CDD" id="cd00130">
    <property type="entry name" value="PAS"/>
    <property type="match status" value="1"/>
</dbReference>
<accession>A0A0F8WXA5</accession>
<evidence type="ECO:0000313" key="8">
    <source>
        <dbReference type="EMBL" id="KKK61462.1"/>
    </source>
</evidence>
<dbReference type="InterPro" id="IPR029016">
    <property type="entry name" value="GAF-like_dom_sf"/>
</dbReference>
<dbReference type="InterPro" id="IPR052162">
    <property type="entry name" value="Sensor_kinase/Photoreceptor"/>
</dbReference>
<feature type="coiled-coil region" evidence="6">
    <location>
        <begin position="192"/>
        <end position="237"/>
    </location>
</feature>
<dbReference type="AlphaFoldDB" id="A0A0F8WXA5"/>
<dbReference type="EC" id="2.7.13.3" evidence="2"/>
<evidence type="ECO:0000259" key="7">
    <source>
        <dbReference type="PROSITE" id="PS50112"/>
    </source>
</evidence>
<dbReference type="SUPFAM" id="SSF55781">
    <property type="entry name" value="GAF domain-like"/>
    <property type="match status" value="1"/>
</dbReference>
<evidence type="ECO:0000256" key="4">
    <source>
        <dbReference type="ARBA" id="ARBA00022679"/>
    </source>
</evidence>
<dbReference type="PROSITE" id="PS50112">
    <property type="entry name" value="PAS"/>
    <property type="match status" value="1"/>
</dbReference>
<dbReference type="Gene3D" id="3.30.450.40">
    <property type="match status" value="1"/>
</dbReference>
<comment type="caution">
    <text evidence="8">The sequence shown here is derived from an EMBL/GenBank/DDBJ whole genome shotgun (WGS) entry which is preliminary data.</text>
</comment>
<comment type="catalytic activity">
    <reaction evidence="1">
        <text>ATP + protein L-histidine = ADP + protein N-phospho-L-histidine.</text>
        <dbReference type="EC" id="2.7.13.3"/>
    </reaction>
</comment>
<dbReference type="SMART" id="SM00091">
    <property type="entry name" value="PAS"/>
    <property type="match status" value="1"/>
</dbReference>
<dbReference type="NCBIfam" id="TIGR00229">
    <property type="entry name" value="sensory_box"/>
    <property type="match status" value="1"/>
</dbReference>
<dbReference type="InterPro" id="IPR013655">
    <property type="entry name" value="PAS_fold_3"/>
</dbReference>
<evidence type="ECO:0000256" key="1">
    <source>
        <dbReference type="ARBA" id="ARBA00000085"/>
    </source>
</evidence>
<reference evidence="8" key="1">
    <citation type="journal article" date="2015" name="Nature">
        <title>Complex archaea that bridge the gap between prokaryotes and eukaryotes.</title>
        <authorList>
            <person name="Spang A."/>
            <person name="Saw J.H."/>
            <person name="Jorgensen S.L."/>
            <person name="Zaremba-Niedzwiedzka K."/>
            <person name="Martijn J."/>
            <person name="Lind A.E."/>
            <person name="van Eijk R."/>
            <person name="Schleper C."/>
            <person name="Guy L."/>
            <person name="Ettema T.J."/>
        </authorList>
    </citation>
    <scope>NUCLEOTIDE SEQUENCE</scope>
</reference>
<dbReference type="InterPro" id="IPR003018">
    <property type="entry name" value="GAF"/>
</dbReference>
<keyword evidence="4" id="KW-0808">Transferase</keyword>
<organism evidence="8">
    <name type="scientific">marine sediment metagenome</name>
    <dbReference type="NCBI Taxonomy" id="412755"/>
    <lineage>
        <taxon>unclassified sequences</taxon>
        <taxon>metagenomes</taxon>
        <taxon>ecological metagenomes</taxon>
    </lineage>
</organism>
<name>A0A0F8WXA5_9ZZZZ</name>
<evidence type="ECO:0000256" key="5">
    <source>
        <dbReference type="ARBA" id="ARBA00022777"/>
    </source>
</evidence>
<dbReference type="PANTHER" id="PTHR43304:SF1">
    <property type="entry name" value="PAC DOMAIN-CONTAINING PROTEIN"/>
    <property type="match status" value="1"/>
</dbReference>
<evidence type="ECO:0000256" key="2">
    <source>
        <dbReference type="ARBA" id="ARBA00012438"/>
    </source>
</evidence>
<keyword evidence="3" id="KW-0597">Phosphoprotein</keyword>
<protein>
    <recommendedName>
        <fullName evidence="2">histidine kinase</fullName>
        <ecNumber evidence="2">2.7.13.3</ecNumber>
    </recommendedName>
</protein>
<proteinExistence type="predicted"/>
<dbReference type="SUPFAM" id="SSF55785">
    <property type="entry name" value="PYP-like sensor domain (PAS domain)"/>
    <property type="match status" value="1"/>
</dbReference>
<keyword evidence="6" id="KW-0175">Coiled coil</keyword>
<evidence type="ECO:0000256" key="6">
    <source>
        <dbReference type="SAM" id="Coils"/>
    </source>
</evidence>
<evidence type="ECO:0000256" key="3">
    <source>
        <dbReference type="ARBA" id="ARBA00022553"/>
    </source>
</evidence>
<dbReference type="SMART" id="SM00065">
    <property type="entry name" value="GAF"/>
    <property type="match status" value="1"/>
</dbReference>
<dbReference type="InterPro" id="IPR000014">
    <property type="entry name" value="PAS"/>
</dbReference>
<keyword evidence="5" id="KW-0418">Kinase</keyword>